<dbReference type="STRING" id="641491.DND132_2737"/>
<organism evidence="1 2">
    <name type="scientific">Pseudodesulfovibrio mercurii</name>
    <dbReference type="NCBI Taxonomy" id="641491"/>
    <lineage>
        <taxon>Bacteria</taxon>
        <taxon>Pseudomonadati</taxon>
        <taxon>Thermodesulfobacteriota</taxon>
        <taxon>Desulfovibrionia</taxon>
        <taxon>Desulfovibrionales</taxon>
        <taxon>Desulfovibrionaceae</taxon>
    </lineage>
</organism>
<evidence type="ECO:0000313" key="1">
    <source>
        <dbReference type="EMBL" id="EGB15940.1"/>
    </source>
</evidence>
<reference evidence="1 2" key="1">
    <citation type="journal article" date="2011" name="J. Bacteriol.">
        <title>Genome sequence of the mercury-methylating strain Desulfovibrio desulfuricans ND132.</title>
        <authorList>
            <person name="Brown S.D."/>
            <person name="Gilmour C.C."/>
            <person name="Kucken A.M."/>
            <person name="Wall J.D."/>
            <person name="Elias D.A."/>
            <person name="Brandt C.C."/>
            <person name="Podar M."/>
            <person name="Chertkov O."/>
            <person name="Held B."/>
            <person name="Bruce D.C."/>
            <person name="Detter J.C."/>
            <person name="Tapia R."/>
            <person name="Han C.S."/>
            <person name="Goodwin L.A."/>
            <person name="Cheng J.F."/>
            <person name="Pitluck S."/>
            <person name="Woyke T."/>
            <person name="Mikhailova N."/>
            <person name="Ivanova N.N."/>
            <person name="Han J."/>
            <person name="Lucas S."/>
            <person name="Lapidus A.L."/>
            <person name="Land M.L."/>
            <person name="Hauser L.J."/>
            <person name="Palumbo A.V."/>
        </authorList>
    </citation>
    <scope>NUCLEOTIDE SEQUENCE [LARGE SCALE GENOMIC DNA]</scope>
    <source>
        <strain evidence="1 2">ND132</strain>
    </source>
</reference>
<accession>F0JJ41</accession>
<keyword evidence="2" id="KW-1185">Reference proteome</keyword>
<dbReference type="HOGENOM" id="CLU_3198907_0_0_7"/>
<dbReference type="KEGG" id="ddn:DND132_2737"/>
<proteinExistence type="predicted"/>
<protein>
    <submittedName>
        <fullName evidence="1">Uncharacterized protein</fullName>
    </submittedName>
</protein>
<sequence>MIFRNRSPRIRLYHDFAPPNHPKFYRNCNRMKMANIAGMLSLDFL</sequence>
<gene>
    <name evidence="1" type="ORF">DND132_2737</name>
</gene>
<dbReference type="Proteomes" id="UP000007845">
    <property type="component" value="Chromosome"/>
</dbReference>
<dbReference type="EMBL" id="CP003220">
    <property type="protein sequence ID" value="EGB15940.1"/>
    <property type="molecule type" value="Genomic_DNA"/>
</dbReference>
<evidence type="ECO:0000313" key="2">
    <source>
        <dbReference type="Proteomes" id="UP000007845"/>
    </source>
</evidence>
<dbReference type="AlphaFoldDB" id="F0JJ41"/>
<name>F0JJ41_9BACT</name>